<dbReference type="PANTHER" id="PTHR10366">
    <property type="entry name" value="NAD DEPENDENT EPIMERASE/DEHYDRATASE"/>
    <property type="match status" value="1"/>
</dbReference>
<sequence length="146" mass="16598">MGLDPTPKMQMASGWKRIDVYDLLWKLGLGITISVKVDGGESVKNIVYPVVDVRDVAESILLAYENPNAVGRYICSAHSIQAQALAEKLKGMYPNYNYPKSYIEDEKDVELSSEKLQRLGWKYRPLEETLVDAVRNYEENGFLVEH</sequence>
<evidence type="ECO:0000313" key="3">
    <source>
        <dbReference type="EMBL" id="RVW50939.1"/>
    </source>
</evidence>
<dbReference type="SUPFAM" id="SSF51735">
    <property type="entry name" value="NAD(P)-binding Rossmann-fold domains"/>
    <property type="match status" value="1"/>
</dbReference>
<protein>
    <submittedName>
        <fullName evidence="4">Dihydroflavonol 4-reductase</fullName>
    </submittedName>
</protein>
<dbReference type="PANTHER" id="PTHR10366:SF831">
    <property type="entry name" value="NAD-DEPENDENT EPIMERASE_DEHYDRATASE DOMAIN-CONTAINING PROTEIN"/>
    <property type="match status" value="1"/>
</dbReference>
<dbReference type="InterPro" id="IPR050425">
    <property type="entry name" value="NAD(P)_dehydrat-like"/>
</dbReference>
<evidence type="ECO:0000256" key="1">
    <source>
        <dbReference type="ARBA" id="ARBA00022857"/>
    </source>
</evidence>
<evidence type="ECO:0000313" key="4">
    <source>
        <dbReference type="EMBL" id="RVX15900.1"/>
    </source>
</evidence>
<keyword evidence="2" id="KW-0560">Oxidoreductase</keyword>
<dbReference type="EMBL" id="QGNW01001190">
    <property type="protein sequence ID" value="RVW50939.1"/>
    <property type="molecule type" value="Genomic_DNA"/>
</dbReference>
<dbReference type="Proteomes" id="UP000288805">
    <property type="component" value="Unassembled WGS sequence"/>
</dbReference>
<evidence type="ECO:0000313" key="5">
    <source>
        <dbReference type="Proteomes" id="UP000288805"/>
    </source>
</evidence>
<reference evidence="4 5" key="1">
    <citation type="journal article" date="2018" name="PLoS Genet.">
        <title>Population sequencing reveals clonal diversity and ancestral inbreeding in the grapevine cultivar Chardonnay.</title>
        <authorList>
            <person name="Roach M.J."/>
            <person name="Johnson D.L."/>
            <person name="Bohlmann J."/>
            <person name="van Vuuren H.J."/>
            <person name="Jones S.J."/>
            <person name="Pretorius I.S."/>
            <person name="Schmidt S.A."/>
            <person name="Borneman A.R."/>
        </authorList>
    </citation>
    <scope>NUCLEOTIDE SEQUENCE [LARGE SCALE GENOMIC DNA]</scope>
    <source>
        <strain evidence="5">cv. Chardonnay</strain>
        <strain evidence="4">I10V1</strain>
        <tissue evidence="4">Leaf</tissue>
    </source>
</reference>
<proteinExistence type="predicted"/>
<comment type="caution">
    <text evidence="4">The sequence shown here is derived from an EMBL/GenBank/DDBJ whole genome shotgun (WGS) entry which is preliminary data.</text>
</comment>
<dbReference type="EMBL" id="QGNW01000017">
    <property type="protein sequence ID" value="RVX15900.1"/>
    <property type="molecule type" value="Genomic_DNA"/>
</dbReference>
<accession>A0A438K3W2</accession>
<organism evidence="4 5">
    <name type="scientific">Vitis vinifera</name>
    <name type="common">Grape</name>
    <dbReference type="NCBI Taxonomy" id="29760"/>
    <lineage>
        <taxon>Eukaryota</taxon>
        <taxon>Viridiplantae</taxon>
        <taxon>Streptophyta</taxon>
        <taxon>Embryophyta</taxon>
        <taxon>Tracheophyta</taxon>
        <taxon>Spermatophyta</taxon>
        <taxon>Magnoliopsida</taxon>
        <taxon>eudicotyledons</taxon>
        <taxon>Gunneridae</taxon>
        <taxon>Pentapetalae</taxon>
        <taxon>rosids</taxon>
        <taxon>Vitales</taxon>
        <taxon>Vitaceae</taxon>
        <taxon>Viteae</taxon>
        <taxon>Vitis</taxon>
    </lineage>
</organism>
<dbReference type="AlphaFoldDB" id="A0A438K3W2"/>
<dbReference type="InterPro" id="IPR036291">
    <property type="entry name" value="NAD(P)-bd_dom_sf"/>
</dbReference>
<gene>
    <name evidence="4" type="primary">A1_1</name>
    <name evidence="3" type="synonym">A1_0</name>
    <name evidence="4" type="ORF">CK203_005763</name>
    <name evidence="3" type="ORF">CK203_071372</name>
</gene>
<name>A0A438K3W2_VITVI</name>
<evidence type="ECO:0000256" key="2">
    <source>
        <dbReference type="ARBA" id="ARBA00023002"/>
    </source>
</evidence>
<dbReference type="GO" id="GO:0016491">
    <property type="term" value="F:oxidoreductase activity"/>
    <property type="evidence" value="ECO:0007669"/>
    <property type="project" value="UniProtKB-KW"/>
</dbReference>
<dbReference type="Gene3D" id="3.40.50.720">
    <property type="entry name" value="NAD(P)-binding Rossmann-like Domain"/>
    <property type="match status" value="1"/>
</dbReference>
<keyword evidence="1" id="KW-0521">NADP</keyword>